<dbReference type="InterPro" id="IPR017871">
    <property type="entry name" value="ABC_transporter-like_CS"/>
</dbReference>
<evidence type="ECO:0000259" key="3">
    <source>
        <dbReference type="PROSITE" id="PS50893"/>
    </source>
</evidence>
<dbReference type="InterPro" id="IPR003439">
    <property type="entry name" value="ABC_transporter-like_ATP-bd"/>
</dbReference>
<dbReference type="SUPFAM" id="SSF52540">
    <property type="entry name" value="P-loop containing nucleoside triphosphate hydrolases"/>
    <property type="match status" value="1"/>
</dbReference>
<keyword evidence="2 4" id="KW-0067">ATP-binding</keyword>
<dbReference type="PANTHER" id="PTHR43038:SF3">
    <property type="entry name" value="ABC TRANSPORTER G FAMILY MEMBER 20 ISOFORM X1"/>
    <property type="match status" value="1"/>
</dbReference>
<evidence type="ECO:0000256" key="1">
    <source>
        <dbReference type="ARBA" id="ARBA00022741"/>
    </source>
</evidence>
<dbReference type="InterPro" id="IPR027417">
    <property type="entry name" value="P-loop_NTPase"/>
</dbReference>
<dbReference type="EMBL" id="CADCUJ010000085">
    <property type="protein sequence ID" value="CAA9357686.1"/>
    <property type="molecule type" value="Genomic_DNA"/>
</dbReference>
<dbReference type="PROSITE" id="PS00211">
    <property type="entry name" value="ABC_TRANSPORTER_1"/>
    <property type="match status" value="1"/>
</dbReference>
<dbReference type="PANTHER" id="PTHR43038">
    <property type="entry name" value="ATP-BINDING CASSETTE, SUB-FAMILY H, MEMBER 1"/>
    <property type="match status" value="1"/>
</dbReference>
<name>A0A6J4MH02_9ACTN</name>
<evidence type="ECO:0000256" key="2">
    <source>
        <dbReference type="ARBA" id="ARBA00022840"/>
    </source>
</evidence>
<keyword evidence="1" id="KW-0547">Nucleotide-binding</keyword>
<dbReference type="GO" id="GO:0005524">
    <property type="term" value="F:ATP binding"/>
    <property type="evidence" value="ECO:0007669"/>
    <property type="project" value="UniProtKB-KW"/>
</dbReference>
<sequence>MNNAAVVEVRNLVVQRGRVRAVDRVGFSIASGEVVGLLGPSGCGKTTLMRAIVGVQVVQGGSVTVLGQPAGSRSLRDRVGYVTQAPSVYDDLTVAENLRFFARVLGASLDEVDRCMQVVALHAQRDQVVGRLSGGQRSRASLAVALLGSPDLLVLDEPTVGLDPVLRRDLWATFHDLAAAGAAVVVSSHVMDEAERCDRLLLMRDGVVLADETLPDLLQRTKADDVEGAFLELVEQEVTAA</sequence>
<dbReference type="SMART" id="SM00382">
    <property type="entry name" value="AAA"/>
    <property type="match status" value="1"/>
</dbReference>
<organism evidence="4">
    <name type="scientific">uncultured Nocardioidaceae bacterium</name>
    <dbReference type="NCBI Taxonomy" id="253824"/>
    <lineage>
        <taxon>Bacteria</taxon>
        <taxon>Bacillati</taxon>
        <taxon>Actinomycetota</taxon>
        <taxon>Actinomycetes</taxon>
        <taxon>Propionibacteriales</taxon>
        <taxon>Nocardioidaceae</taxon>
        <taxon>environmental samples</taxon>
    </lineage>
</organism>
<dbReference type="AlphaFoldDB" id="A0A6J4MH02"/>
<gene>
    <name evidence="4" type="ORF">AVDCRST_MAG72-1945</name>
</gene>
<dbReference type="PROSITE" id="PS50893">
    <property type="entry name" value="ABC_TRANSPORTER_2"/>
    <property type="match status" value="1"/>
</dbReference>
<evidence type="ECO:0000313" key="4">
    <source>
        <dbReference type="EMBL" id="CAA9357686.1"/>
    </source>
</evidence>
<dbReference type="GO" id="GO:0016887">
    <property type="term" value="F:ATP hydrolysis activity"/>
    <property type="evidence" value="ECO:0007669"/>
    <property type="project" value="InterPro"/>
</dbReference>
<dbReference type="Pfam" id="PF00005">
    <property type="entry name" value="ABC_tran"/>
    <property type="match status" value="1"/>
</dbReference>
<feature type="domain" description="ABC transporter" evidence="3">
    <location>
        <begin position="7"/>
        <end position="230"/>
    </location>
</feature>
<proteinExistence type="predicted"/>
<dbReference type="CDD" id="cd03230">
    <property type="entry name" value="ABC_DR_subfamily_A"/>
    <property type="match status" value="1"/>
</dbReference>
<dbReference type="Gene3D" id="3.40.50.300">
    <property type="entry name" value="P-loop containing nucleotide triphosphate hydrolases"/>
    <property type="match status" value="1"/>
</dbReference>
<accession>A0A6J4MH02</accession>
<protein>
    <submittedName>
        <fullName evidence="4">Efflux ABC transporter, ATP-binding protein</fullName>
    </submittedName>
</protein>
<dbReference type="InterPro" id="IPR003593">
    <property type="entry name" value="AAA+_ATPase"/>
</dbReference>
<reference evidence="4" key="1">
    <citation type="submission" date="2020-02" db="EMBL/GenBank/DDBJ databases">
        <authorList>
            <person name="Meier V. D."/>
        </authorList>
    </citation>
    <scope>NUCLEOTIDE SEQUENCE</scope>
    <source>
        <strain evidence="4">AVDCRST_MAG72</strain>
    </source>
</reference>